<reference evidence="2 5" key="2">
    <citation type="submission" date="2020-12" db="EMBL/GenBank/DDBJ databases">
        <title>FDA dAtabase for Regulatory Grade micrObial Sequences (FDA-ARGOS): Supporting development and validation of Infectious Disease Dx tests.</title>
        <authorList>
            <person name="Sproer C."/>
            <person name="Gronow S."/>
            <person name="Severitt S."/>
            <person name="Schroder I."/>
            <person name="Tallon L."/>
            <person name="Sadzewicz L."/>
            <person name="Zhao X."/>
            <person name="Boylan J."/>
            <person name="Ott S."/>
            <person name="Bowen H."/>
            <person name="Vavikolanu K."/>
            <person name="Mehta A."/>
            <person name="Aluvathingal J."/>
            <person name="Nadendla S."/>
            <person name="Lowell S."/>
            <person name="Myers T."/>
            <person name="Yan Y."/>
            <person name="Sichtig H."/>
        </authorList>
    </citation>
    <scope>NUCLEOTIDE SEQUENCE [LARGE SCALE GENOMIC DNA]</scope>
    <source>
        <strain evidence="2 5">FDAARGOS_894</strain>
    </source>
</reference>
<evidence type="ECO:0000313" key="3">
    <source>
        <dbReference type="EMBL" id="SQH99936.1"/>
    </source>
</evidence>
<keyword evidence="1" id="KW-0472">Membrane</keyword>
<dbReference type="GeneID" id="70784418"/>
<gene>
    <name evidence="2" type="ORF">I6G51_08275</name>
    <name evidence="3" type="ORF">NCTC10288_01238</name>
</gene>
<protein>
    <submittedName>
        <fullName evidence="3">Uncharacterized protein</fullName>
    </submittedName>
</protein>
<proteinExistence type="predicted"/>
<dbReference type="Proteomes" id="UP000594905">
    <property type="component" value="Chromosome"/>
</dbReference>
<dbReference type="KEGG" id="cmin:NCTC10288_01238"/>
<dbReference type="STRING" id="38301.NX84_07415"/>
<dbReference type="RefSeq" id="WP_039675399.1">
    <property type="nucleotide sequence ID" value="NZ_CP065689.1"/>
</dbReference>
<sequence length="54" mass="6100">MKSQYLITVLWIRLAVLTGFGIFIWFTGTKLMVAISALLVALTAVQLVIAYRQR</sequence>
<dbReference type="AlphaFoldDB" id="A0A2X4RCH3"/>
<reference evidence="3 4" key="1">
    <citation type="submission" date="2018-06" db="EMBL/GenBank/DDBJ databases">
        <authorList>
            <consortium name="Pathogen Informatics"/>
            <person name="Doyle S."/>
        </authorList>
    </citation>
    <scope>NUCLEOTIDE SEQUENCE [LARGE SCALE GENOMIC DNA]</scope>
    <source>
        <strain evidence="3 4">NCTC10288</strain>
    </source>
</reference>
<feature type="transmembrane region" description="Helical" evidence="1">
    <location>
        <begin position="32"/>
        <end position="51"/>
    </location>
</feature>
<evidence type="ECO:0000313" key="4">
    <source>
        <dbReference type="Proteomes" id="UP000249264"/>
    </source>
</evidence>
<keyword evidence="5" id="KW-1185">Reference proteome</keyword>
<keyword evidence="1" id="KW-1133">Transmembrane helix</keyword>
<dbReference type="Proteomes" id="UP000249264">
    <property type="component" value="Chromosome 1"/>
</dbReference>
<evidence type="ECO:0000313" key="5">
    <source>
        <dbReference type="Proteomes" id="UP000594905"/>
    </source>
</evidence>
<dbReference type="EMBL" id="CP065689">
    <property type="protein sequence ID" value="QPS58921.1"/>
    <property type="molecule type" value="Genomic_DNA"/>
</dbReference>
<name>A0A2X4RCH3_9CORY</name>
<feature type="transmembrane region" description="Helical" evidence="1">
    <location>
        <begin position="5"/>
        <end position="26"/>
    </location>
</feature>
<organism evidence="3 4">
    <name type="scientific">Corynebacterium minutissimum</name>
    <dbReference type="NCBI Taxonomy" id="38301"/>
    <lineage>
        <taxon>Bacteria</taxon>
        <taxon>Bacillati</taxon>
        <taxon>Actinomycetota</taxon>
        <taxon>Actinomycetes</taxon>
        <taxon>Mycobacteriales</taxon>
        <taxon>Corynebacteriaceae</taxon>
        <taxon>Corynebacterium</taxon>
    </lineage>
</organism>
<evidence type="ECO:0000313" key="2">
    <source>
        <dbReference type="EMBL" id="QPS58921.1"/>
    </source>
</evidence>
<evidence type="ECO:0000256" key="1">
    <source>
        <dbReference type="SAM" id="Phobius"/>
    </source>
</evidence>
<dbReference type="EMBL" id="LS483460">
    <property type="protein sequence ID" value="SQH99936.1"/>
    <property type="molecule type" value="Genomic_DNA"/>
</dbReference>
<keyword evidence="1" id="KW-0812">Transmembrane</keyword>
<accession>A0A2X4RCH3</accession>